<feature type="compositionally biased region" description="Basic and acidic residues" evidence="8">
    <location>
        <begin position="524"/>
        <end position="542"/>
    </location>
</feature>
<dbReference type="Gene3D" id="1.20.58.340">
    <property type="entry name" value="Magnesium transport protein CorA, transmembrane region"/>
    <property type="match status" value="2"/>
</dbReference>
<reference evidence="11" key="1">
    <citation type="submission" date="2014-04" db="EMBL/GenBank/DDBJ databases">
        <title>Evolutionary Origins and Diversification of the Mycorrhizal Mutualists.</title>
        <authorList>
            <consortium name="DOE Joint Genome Institute"/>
            <consortium name="Mycorrhizal Genomics Consortium"/>
            <person name="Kohler A."/>
            <person name="Kuo A."/>
            <person name="Nagy L.G."/>
            <person name="Floudas D."/>
            <person name="Copeland A."/>
            <person name="Barry K.W."/>
            <person name="Cichocki N."/>
            <person name="Veneault-Fourrey C."/>
            <person name="LaButti K."/>
            <person name="Lindquist E.A."/>
            <person name="Lipzen A."/>
            <person name="Lundell T."/>
            <person name="Morin E."/>
            <person name="Murat C."/>
            <person name="Riley R."/>
            <person name="Ohm R."/>
            <person name="Sun H."/>
            <person name="Tunlid A."/>
            <person name="Henrissat B."/>
            <person name="Grigoriev I.V."/>
            <person name="Hibbett D.S."/>
            <person name="Martin F."/>
        </authorList>
    </citation>
    <scope>NUCLEOTIDE SEQUENCE [LARGE SCALE GENOMIC DNA]</scope>
    <source>
        <strain evidence="11">FD-334 SS-4</strain>
    </source>
</reference>
<keyword evidence="6 9" id="KW-1133">Transmembrane helix</keyword>
<evidence type="ECO:0000256" key="8">
    <source>
        <dbReference type="SAM" id="MobiDB-lite"/>
    </source>
</evidence>
<evidence type="ECO:0000313" key="10">
    <source>
        <dbReference type="EMBL" id="KJA28536.1"/>
    </source>
</evidence>
<dbReference type="OMA" id="DNMARER"/>
<dbReference type="GO" id="GO:0015087">
    <property type="term" value="F:cobalt ion transmembrane transporter activity"/>
    <property type="evidence" value="ECO:0007669"/>
    <property type="project" value="TreeGrafter"/>
</dbReference>
<dbReference type="InterPro" id="IPR002523">
    <property type="entry name" value="MgTranspt_CorA/ZnTranspt_ZntB"/>
</dbReference>
<dbReference type="InterPro" id="IPR045861">
    <property type="entry name" value="CorA_cytoplasmic_dom"/>
</dbReference>
<feature type="compositionally biased region" description="Polar residues" evidence="8">
    <location>
        <begin position="1"/>
        <end position="36"/>
    </location>
</feature>
<evidence type="ECO:0000256" key="7">
    <source>
        <dbReference type="ARBA" id="ARBA00023136"/>
    </source>
</evidence>
<gene>
    <name evidence="10" type="ORF">HYPSUDRAFT_62186</name>
</gene>
<dbReference type="GO" id="GO:0000287">
    <property type="term" value="F:magnesium ion binding"/>
    <property type="evidence" value="ECO:0007669"/>
    <property type="project" value="TreeGrafter"/>
</dbReference>
<evidence type="ECO:0000256" key="4">
    <source>
        <dbReference type="ARBA" id="ARBA00022475"/>
    </source>
</evidence>
<dbReference type="GO" id="GO:0050897">
    <property type="term" value="F:cobalt ion binding"/>
    <property type="evidence" value="ECO:0007669"/>
    <property type="project" value="TreeGrafter"/>
</dbReference>
<dbReference type="SUPFAM" id="SSF143865">
    <property type="entry name" value="CorA soluble domain-like"/>
    <property type="match status" value="1"/>
</dbReference>
<evidence type="ECO:0008006" key="12">
    <source>
        <dbReference type="Google" id="ProtNLM"/>
    </source>
</evidence>
<dbReference type="Gene3D" id="3.30.460.20">
    <property type="entry name" value="CorA soluble domain-like"/>
    <property type="match status" value="1"/>
</dbReference>
<dbReference type="InterPro" id="IPR045863">
    <property type="entry name" value="CorA_TM1_TM2"/>
</dbReference>
<keyword evidence="7 9" id="KW-0472">Membrane</keyword>
<feature type="compositionally biased region" description="Basic residues" evidence="8">
    <location>
        <begin position="543"/>
        <end position="552"/>
    </location>
</feature>
<dbReference type="PANTHER" id="PTHR46494:SF1">
    <property type="entry name" value="CORA FAMILY METAL ION TRANSPORTER (EUROFUNG)"/>
    <property type="match status" value="1"/>
</dbReference>
<feature type="compositionally biased region" description="Polar residues" evidence="8">
    <location>
        <begin position="298"/>
        <end position="315"/>
    </location>
</feature>
<keyword evidence="5 9" id="KW-0812">Transmembrane</keyword>
<feature type="compositionally biased region" description="Basic and acidic residues" evidence="8">
    <location>
        <begin position="553"/>
        <end position="565"/>
    </location>
</feature>
<evidence type="ECO:0000256" key="6">
    <source>
        <dbReference type="ARBA" id="ARBA00022989"/>
    </source>
</evidence>
<dbReference type="Pfam" id="PF01544">
    <property type="entry name" value="CorA"/>
    <property type="match status" value="1"/>
</dbReference>
<feature type="region of interest" description="Disordered" evidence="8">
    <location>
        <begin position="1"/>
        <end position="79"/>
    </location>
</feature>
<dbReference type="AlphaFoldDB" id="A0A0D2PJC8"/>
<dbReference type="Proteomes" id="UP000054270">
    <property type="component" value="Unassembled WGS sequence"/>
</dbReference>
<evidence type="ECO:0000256" key="2">
    <source>
        <dbReference type="ARBA" id="ARBA00009765"/>
    </source>
</evidence>
<dbReference type="EMBL" id="KN817521">
    <property type="protein sequence ID" value="KJA28536.1"/>
    <property type="molecule type" value="Genomic_DNA"/>
</dbReference>
<name>A0A0D2PJC8_HYPSF</name>
<feature type="region of interest" description="Disordered" evidence="8">
    <location>
        <begin position="510"/>
        <end position="574"/>
    </location>
</feature>
<feature type="region of interest" description="Disordered" evidence="8">
    <location>
        <begin position="280"/>
        <end position="326"/>
    </location>
</feature>
<sequence length="695" mass="77756">MPQQQYMQHSMLGVQQTPPNQPNRYLQSPPMQNSQLFGAYTPPPPSNLPPPLPSSPSSRNYSQQPDHSDPDTQEHGEDTDTVAPLHEASSSHHTSGVGTSLHNTSIRNRCATHPNHVRARQSRREHHHDFDLHAGAEPGINPLSGSAIAEYGHFQQECVIDVIDYDCDDVTFRQLTNEGLLGLLAEGGGTGALPTHMVRWINIGGVDWSVLSALAVKYHLHSLALEDILHERGHNHSKADYYPGHLFIRVLSHSLQLEDLDPTLPSSSAASSHLDLEGGGYVPFPRSESDPIKKTPKYTPSSTLVQTPESISAPSSVKGKDAPPRNVLVNPLRAPMKRFTGLSGFGGEARERKEKAIEALKKGDRVAVKHEPMFVFLQPDGTVISIRTTPNLDFTSPIAERLHRSDSILRVSEDASLLVESLLDLIVDRVLEVIDEYQVKINQLEHDILLHPVMSSVRSLHILSGDMIMHKRTLDPIKTMVFGLRHYDVQRSQAIADNMARERRMRIDRDAEARLENDSSPDLGGKDKATERRPVLTAEEKASRKRERKRAFLRAERSRASDQPRTRMSYDSASEGHPMEGMFGDVNTETERVYGYFSFKAKVYLADVSDHMDFAITSLEMFSGISENLLNYAFNIASYDMNVIMSRLTVTTIIFLPLTLLTGYFGMNFTNFWSVNGRSDILHVLINSKLYLMLI</sequence>
<keyword evidence="4" id="KW-1003">Cell membrane</keyword>
<accession>A0A0D2PJC8</accession>
<dbReference type="OrthoDB" id="165352at2759"/>
<dbReference type="GO" id="GO:0005886">
    <property type="term" value="C:plasma membrane"/>
    <property type="evidence" value="ECO:0007669"/>
    <property type="project" value="UniProtKB-SubCell"/>
</dbReference>
<keyword evidence="3" id="KW-0813">Transport</keyword>
<feature type="transmembrane region" description="Helical" evidence="9">
    <location>
        <begin position="648"/>
        <end position="667"/>
    </location>
</feature>
<dbReference type="STRING" id="945553.A0A0D2PJC8"/>
<evidence type="ECO:0000313" key="11">
    <source>
        <dbReference type="Proteomes" id="UP000054270"/>
    </source>
</evidence>
<comment type="similarity">
    <text evidence="2">Belongs to the CorA metal ion transporter (MIT) (TC 1.A.35) family.</text>
</comment>
<proteinExistence type="inferred from homology"/>
<feature type="compositionally biased region" description="Basic and acidic residues" evidence="8">
    <location>
        <begin position="66"/>
        <end position="78"/>
    </location>
</feature>
<evidence type="ECO:0000256" key="9">
    <source>
        <dbReference type="SAM" id="Phobius"/>
    </source>
</evidence>
<keyword evidence="11" id="KW-1185">Reference proteome</keyword>
<organism evidence="10 11">
    <name type="scientific">Hypholoma sublateritium (strain FD-334 SS-4)</name>
    <dbReference type="NCBI Taxonomy" id="945553"/>
    <lineage>
        <taxon>Eukaryota</taxon>
        <taxon>Fungi</taxon>
        <taxon>Dikarya</taxon>
        <taxon>Basidiomycota</taxon>
        <taxon>Agaricomycotina</taxon>
        <taxon>Agaricomycetes</taxon>
        <taxon>Agaricomycetidae</taxon>
        <taxon>Agaricales</taxon>
        <taxon>Agaricineae</taxon>
        <taxon>Strophariaceae</taxon>
        <taxon>Hypholoma</taxon>
    </lineage>
</organism>
<dbReference type="PANTHER" id="PTHR46494">
    <property type="entry name" value="CORA FAMILY METAL ION TRANSPORTER (EUROFUNG)"/>
    <property type="match status" value="1"/>
</dbReference>
<dbReference type="GO" id="GO:0015095">
    <property type="term" value="F:magnesium ion transmembrane transporter activity"/>
    <property type="evidence" value="ECO:0007669"/>
    <property type="project" value="TreeGrafter"/>
</dbReference>
<protein>
    <recommendedName>
        <fullName evidence="12">Magnesium transporter</fullName>
    </recommendedName>
</protein>
<comment type="subcellular location">
    <subcellularLocation>
        <location evidence="1">Cell membrane</location>
        <topology evidence="1">Multi-pass membrane protein</topology>
    </subcellularLocation>
</comment>
<evidence type="ECO:0000256" key="5">
    <source>
        <dbReference type="ARBA" id="ARBA00022692"/>
    </source>
</evidence>
<evidence type="ECO:0000256" key="1">
    <source>
        <dbReference type="ARBA" id="ARBA00004651"/>
    </source>
</evidence>
<evidence type="ECO:0000256" key="3">
    <source>
        <dbReference type="ARBA" id="ARBA00022448"/>
    </source>
</evidence>
<feature type="compositionally biased region" description="Pro residues" evidence="8">
    <location>
        <begin position="41"/>
        <end position="54"/>
    </location>
</feature>
<dbReference type="SUPFAM" id="SSF144083">
    <property type="entry name" value="Magnesium transport protein CorA, transmembrane region"/>
    <property type="match status" value="1"/>
</dbReference>